<feature type="transmembrane region" description="Helical" evidence="6">
    <location>
        <begin position="89"/>
        <end position="108"/>
    </location>
</feature>
<protein>
    <submittedName>
        <fullName evidence="8">Fusaric acid resistance family protein</fullName>
    </submittedName>
</protein>
<dbReference type="InterPro" id="IPR049453">
    <property type="entry name" value="Memb_transporter_dom"/>
</dbReference>
<proteinExistence type="predicted"/>
<keyword evidence="9" id="KW-1185">Reference proteome</keyword>
<evidence type="ECO:0000313" key="9">
    <source>
        <dbReference type="Proteomes" id="UP000237983"/>
    </source>
</evidence>
<evidence type="ECO:0000259" key="7">
    <source>
        <dbReference type="Pfam" id="PF13515"/>
    </source>
</evidence>
<feature type="transmembrane region" description="Helical" evidence="6">
    <location>
        <begin position="64"/>
        <end position="83"/>
    </location>
</feature>
<feature type="domain" description="Integral membrane bound transporter" evidence="7">
    <location>
        <begin position="27"/>
        <end position="150"/>
    </location>
</feature>
<dbReference type="EMBL" id="PVTL01000001">
    <property type="protein sequence ID" value="PRY70177.1"/>
    <property type="molecule type" value="Genomic_DNA"/>
</dbReference>
<evidence type="ECO:0000256" key="4">
    <source>
        <dbReference type="ARBA" id="ARBA00023136"/>
    </source>
</evidence>
<dbReference type="RefSeq" id="WP_106209113.1">
    <property type="nucleotide sequence ID" value="NZ_PVTL01000001.1"/>
</dbReference>
<dbReference type="Pfam" id="PF13515">
    <property type="entry name" value="FUSC_2"/>
    <property type="match status" value="1"/>
</dbReference>
<keyword evidence="2 6" id="KW-0812">Transmembrane</keyword>
<comment type="subcellular location">
    <subcellularLocation>
        <location evidence="1">Membrane</location>
        <topology evidence="1">Multi-pass membrane protein</topology>
    </subcellularLocation>
</comment>
<evidence type="ECO:0000256" key="3">
    <source>
        <dbReference type="ARBA" id="ARBA00022989"/>
    </source>
</evidence>
<dbReference type="Proteomes" id="UP000237983">
    <property type="component" value="Unassembled WGS sequence"/>
</dbReference>
<gene>
    <name evidence="8" type="ORF">B0I08_101305</name>
</gene>
<feature type="region of interest" description="Disordered" evidence="5">
    <location>
        <begin position="291"/>
        <end position="310"/>
    </location>
</feature>
<keyword evidence="3 6" id="KW-1133">Transmembrane helix</keyword>
<evidence type="ECO:0000256" key="6">
    <source>
        <dbReference type="SAM" id="Phobius"/>
    </source>
</evidence>
<evidence type="ECO:0000256" key="1">
    <source>
        <dbReference type="ARBA" id="ARBA00004141"/>
    </source>
</evidence>
<dbReference type="GO" id="GO:0016020">
    <property type="term" value="C:membrane"/>
    <property type="evidence" value="ECO:0007669"/>
    <property type="project" value="UniProtKB-SubCell"/>
</dbReference>
<keyword evidence="4 6" id="KW-0472">Membrane</keyword>
<reference evidence="8 9" key="1">
    <citation type="submission" date="2018-03" db="EMBL/GenBank/DDBJ databases">
        <title>Genomic Encyclopedia of Type Strains, Phase III (KMG-III): the genomes of soil and plant-associated and newly described type strains.</title>
        <authorList>
            <person name="Whitman W."/>
        </authorList>
    </citation>
    <scope>NUCLEOTIDE SEQUENCE [LARGE SCALE GENOMIC DNA]</scope>
    <source>
        <strain evidence="8 9">CGMCC 1.12484</strain>
    </source>
</reference>
<feature type="transmembrane region" description="Helical" evidence="6">
    <location>
        <begin position="26"/>
        <end position="52"/>
    </location>
</feature>
<organism evidence="8 9">
    <name type="scientific">Glaciihabitans tibetensis</name>
    <dbReference type="NCBI Taxonomy" id="1266600"/>
    <lineage>
        <taxon>Bacteria</taxon>
        <taxon>Bacillati</taxon>
        <taxon>Actinomycetota</taxon>
        <taxon>Actinomycetes</taxon>
        <taxon>Micrococcales</taxon>
        <taxon>Microbacteriaceae</taxon>
        <taxon>Glaciihabitans</taxon>
    </lineage>
</organism>
<dbReference type="AlphaFoldDB" id="A0A2T0VIX8"/>
<sequence length="373" mass="39599">MRIAGYLRASSRAPLSQVAKTSLATVLAWLVSTVVMGEPLPIFAAIAALLVVQPSVNQSISRGIERSIGVILGVLLASAAAAIFAAGSWIVLAVVVAALLLGWVLRLSPSSATQIPISAMLMLSIGAATPNYAFERVLETMIGAAVAMTVNVTIAPPVLLVPAHVAVSRLLRECAATLEHLARSLREPQDAASLEELLVHARSLRSLESAASAAIATGEESLTLNPRRAAHRRVLERESQLLGRGRVLARRILGMSRAFRDHYDANLHNEPTVSEIARELSRASHDLVLLANENDPPPATTPRGKRGTAGSVTAAIVSEDGNPASTPIDDDLVPALTAPLMIPRPHPQHWVLIGSLMEDMRRVREEITGEADG</sequence>
<dbReference type="OrthoDB" id="5176502at2"/>
<accession>A0A2T0VIX8</accession>
<feature type="transmembrane region" description="Helical" evidence="6">
    <location>
        <begin position="140"/>
        <end position="162"/>
    </location>
</feature>
<feature type="transmembrane region" description="Helical" evidence="6">
    <location>
        <begin position="115"/>
        <end position="134"/>
    </location>
</feature>
<name>A0A2T0VIX8_9MICO</name>
<comment type="caution">
    <text evidence="8">The sequence shown here is derived from an EMBL/GenBank/DDBJ whole genome shotgun (WGS) entry which is preliminary data.</text>
</comment>
<evidence type="ECO:0000256" key="5">
    <source>
        <dbReference type="SAM" id="MobiDB-lite"/>
    </source>
</evidence>
<evidence type="ECO:0000256" key="2">
    <source>
        <dbReference type="ARBA" id="ARBA00022692"/>
    </source>
</evidence>
<evidence type="ECO:0000313" key="8">
    <source>
        <dbReference type="EMBL" id="PRY70177.1"/>
    </source>
</evidence>